<name>A0A1N6I3M9_9PROT</name>
<dbReference type="InterPro" id="IPR016181">
    <property type="entry name" value="Acyl_CoA_acyltransferase"/>
</dbReference>
<proteinExistence type="predicted"/>
<dbReference type="EMBL" id="FSRO01000001">
    <property type="protein sequence ID" value="SIO26636.1"/>
    <property type="molecule type" value="Genomic_DNA"/>
</dbReference>
<evidence type="ECO:0008006" key="3">
    <source>
        <dbReference type="Google" id="ProtNLM"/>
    </source>
</evidence>
<dbReference type="Gene3D" id="3.40.630.30">
    <property type="match status" value="1"/>
</dbReference>
<dbReference type="AlphaFoldDB" id="A0A1N6I3M9"/>
<keyword evidence="2" id="KW-1185">Reference proteome</keyword>
<dbReference type="eggNOG" id="ENOG5032WXM">
    <property type="taxonomic scope" value="Bacteria"/>
</dbReference>
<dbReference type="SUPFAM" id="SSF55729">
    <property type="entry name" value="Acyl-CoA N-acyltransferases (Nat)"/>
    <property type="match status" value="1"/>
</dbReference>
<dbReference type="Proteomes" id="UP000185062">
    <property type="component" value="Unassembled WGS sequence"/>
</dbReference>
<evidence type="ECO:0000313" key="2">
    <source>
        <dbReference type="Proteomes" id="UP000185062"/>
    </source>
</evidence>
<gene>
    <name evidence="1" type="ORF">SAMN02743940_1521</name>
</gene>
<dbReference type="RefSeq" id="WP_028461081.1">
    <property type="nucleotide sequence ID" value="NZ_FSRO01000001.1"/>
</dbReference>
<protein>
    <recommendedName>
        <fullName evidence="3">Acetyltransferase (GNAT) domain-containing protein</fullName>
    </recommendedName>
</protein>
<accession>A0A1N6I3M9</accession>
<evidence type="ECO:0000313" key="1">
    <source>
        <dbReference type="EMBL" id="SIO26636.1"/>
    </source>
</evidence>
<dbReference type="STRING" id="44575.SAMN05216419_100848"/>
<sequence length="374" mass="42734">MSAFRPLLRRIHTLLPDNIRRPIDIAAISLQNTLQNWHMPAHVVHALLPDGHTQGTILYLGDQLQYKSWTHQFFGQAVEPTFVGQFTLFQILSGRNSALSADIILCPLNPWTLSLFTRFGWHIIPLNVNCHVDLSKPIEELLRSKGAKEDLRVARRLGYHFDFPKNDAAIHEFFHQMLIPTAKLRHEERAFLSQWENIKRIYQNGVLISAHLDNQWVGAILLARENAETIRFANMGWRNGDEQWRKKGIVAALFNQSFIWAQTNRFKWANLGSSNPFANDGPLNFKLKWAATLTAPEPSFIDGKLEGTRSFIGVKLNLTSSATQSFLTSTPLLEYKKGQLRAIGWNAKIPPLFQRQLDLGCEWVNLAESHDINQ</sequence>
<organism evidence="1 2">
    <name type="scientific">Nitrosomonas cryotolerans ATCC 49181</name>
    <dbReference type="NCBI Taxonomy" id="1131553"/>
    <lineage>
        <taxon>Bacteria</taxon>
        <taxon>Pseudomonadati</taxon>
        <taxon>Pseudomonadota</taxon>
        <taxon>Betaproteobacteria</taxon>
        <taxon>Nitrosomonadales</taxon>
        <taxon>Nitrosomonadaceae</taxon>
        <taxon>Nitrosomonas</taxon>
    </lineage>
</organism>
<reference evidence="1 2" key="1">
    <citation type="submission" date="2016-12" db="EMBL/GenBank/DDBJ databases">
        <authorList>
            <person name="Song W.-J."/>
            <person name="Kurnit D.M."/>
        </authorList>
    </citation>
    <scope>NUCLEOTIDE SEQUENCE [LARGE SCALE GENOMIC DNA]</scope>
    <source>
        <strain evidence="1 2">ATCC 49181</strain>
    </source>
</reference>